<feature type="domain" description="Tubby C-terminal" evidence="3">
    <location>
        <begin position="154"/>
        <end position="395"/>
    </location>
</feature>
<reference evidence="4" key="1">
    <citation type="submission" date="2021-02" db="EMBL/GenBank/DDBJ databases">
        <authorList>
            <person name="Nowell W R."/>
        </authorList>
    </citation>
    <scope>NUCLEOTIDE SEQUENCE</scope>
</reference>
<dbReference type="Proteomes" id="UP000663864">
    <property type="component" value="Unassembled WGS sequence"/>
</dbReference>
<gene>
    <name evidence="4" type="ORF">ZHD862_LOCUS26032</name>
</gene>
<keyword evidence="2" id="KW-0732">Signal</keyword>
<dbReference type="SUPFAM" id="SSF54518">
    <property type="entry name" value="Tubby C-terminal domain-like"/>
    <property type="match status" value="1"/>
</dbReference>
<dbReference type="PANTHER" id="PTHR16517:SF7">
    <property type="entry name" value="PROTEIN KING TUBBY"/>
    <property type="match status" value="1"/>
</dbReference>
<sequence>MLQNFSHILVLFFLLNISINGHDHYIQSSSSFFSQNNIDKRHVIQNSTIPYEKTEKFFSKENCLSIVLGMSNPESQTTENLTAEDRHDIDEDNDQANAAHKIIPAIHGPPVVPEENKPDIQLSKESSKTNINQSKDSNFDVQNLIQNDLKKYVNTPVPKDYSDFVQCHVKRVREGFTKGFESIFTMHFDGQNENNQTFLLSARKHITIGGHAEYFIGINSENPSKTLNDDNSLAALKGINITGSEYIIYDHQNSSTDQRNKQQSGAIIYYEHIIGSSEPRKLTVLLHDTGKNIRPIKAGETIIDEWRSGRSTDLIQMQNKAPTYDEKSKTYTLKLHDSRIKLPSHKNFQLIFPNDNHDENAVMQFGRIDDNNFALDYRHPLTAIQAFAIALSSFHNRFHS</sequence>
<organism evidence="4 5">
    <name type="scientific">Rotaria sordida</name>
    <dbReference type="NCBI Taxonomy" id="392033"/>
    <lineage>
        <taxon>Eukaryota</taxon>
        <taxon>Metazoa</taxon>
        <taxon>Spiralia</taxon>
        <taxon>Gnathifera</taxon>
        <taxon>Rotifera</taxon>
        <taxon>Eurotatoria</taxon>
        <taxon>Bdelloidea</taxon>
        <taxon>Philodinida</taxon>
        <taxon>Philodinidae</taxon>
        <taxon>Rotaria</taxon>
    </lineage>
</organism>
<evidence type="ECO:0000256" key="1">
    <source>
        <dbReference type="ARBA" id="ARBA00007129"/>
    </source>
</evidence>
<evidence type="ECO:0000313" key="5">
    <source>
        <dbReference type="Proteomes" id="UP000663864"/>
    </source>
</evidence>
<dbReference type="InterPro" id="IPR000007">
    <property type="entry name" value="Tubby_C"/>
</dbReference>
<dbReference type="Gene3D" id="3.20.90.10">
    <property type="entry name" value="Tubby Protein, Chain A"/>
    <property type="match status" value="1"/>
</dbReference>
<comment type="caution">
    <text evidence="4">The sequence shown here is derived from an EMBL/GenBank/DDBJ whole genome shotgun (WGS) entry which is preliminary data.</text>
</comment>
<proteinExistence type="inferred from homology"/>
<dbReference type="InterPro" id="IPR025659">
    <property type="entry name" value="Tubby-like_C"/>
</dbReference>
<evidence type="ECO:0000259" key="3">
    <source>
        <dbReference type="Pfam" id="PF01167"/>
    </source>
</evidence>
<dbReference type="PANTHER" id="PTHR16517">
    <property type="entry name" value="TUBBY-RELATED"/>
    <property type="match status" value="1"/>
</dbReference>
<accession>A0A815AS39</accession>
<dbReference type="PRINTS" id="PR01573">
    <property type="entry name" value="SUPERTUBBY"/>
</dbReference>
<evidence type="ECO:0000313" key="4">
    <source>
        <dbReference type="EMBL" id="CAF1263538.1"/>
    </source>
</evidence>
<comment type="similarity">
    <text evidence="1">Belongs to the TUB family.</text>
</comment>
<dbReference type="Pfam" id="PF01167">
    <property type="entry name" value="Tub"/>
    <property type="match status" value="1"/>
</dbReference>
<feature type="chain" id="PRO_5032505994" description="Tubby C-terminal domain-containing protein" evidence="2">
    <location>
        <begin position="22"/>
        <end position="400"/>
    </location>
</feature>
<dbReference type="AlphaFoldDB" id="A0A815AS39"/>
<feature type="signal peptide" evidence="2">
    <location>
        <begin position="1"/>
        <end position="21"/>
    </location>
</feature>
<protein>
    <recommendedName>
        <fullName evidence="3">Tubby C-terminal domain-containing protein</fullName>
    </recommendedName>
</protein>
<dbReference type="EMBL" id="CAJNOT010001914">
    <property type="protein sequence ID" value="CAF1263538.1"/>
    <property type="molecule type" value="Genomic_DNA"/>
</dbReference>
<name>A0A815AS39_9BILA</name>
<evidence type="ECO:0000256" key="2">
    <source>
        <dbReference type="SAM" id="SignalP"/>
    </source>
</evidence>